<dbReference type="PROSITE" id="PS51168">
    <property type="entry name" value="CHORISMATE_MUT_2"/>
    <property type="match status" value="1"/>
</dbReference>
<gene>
    <name evidence="2" type="ORF">fHeYen901_50</name>
</gene>
<sequence>MNYLTRQMKTLGKGTYLQLENLRSDISNIDNEIKELLDSRFKITNRIGYLKKENGLQIENLELEKAKLALVPIELQCIFGLIFEESKRQQRISNDKL</sequence>
<accession>A0A1V0DXE3</accession>
<dbReference type="Proteomes" id="UP000222840">
    <property type="component" value="Segment"/>
</dbReference>
<name>A0A1V0DXE3_9CAUD</name>
<dbReference type="InterPro" id="IPR002701">
    <property type="entry name" value="CM_II_prokaryot"/>
</dbReference>
<dbReference type="Gene3D" id="1.20.59.10">
    <property type="entry name" value="Chorismate mutase"/>
    <property type="match status" value="1"/>
</dbReference>
<keyword evidence="3" id="KW-1185">Reference proteome</keyword>
<dbReference type="Pfam" id="PF01817">
    <property type="entry name" value="CM_2"/>
    <property type="match status" value="1"/>
</dbReference>
<dbReference type="GO" id="GO:0004106">
    <property type="term" value="F:chorismate mutase activity"/>
    <property type="evidence" value="ECO:0007669"/>
    <property type="project" value="InterPro"/>
</dbReference>
<evidence type="ECO:0000313" key="3">
    <source>
        <dbReference type="Proteomes" id="UP000222840"/>
    </source>
</evidence>
<feature type="domain" description="Chorismate mutase" evidence="1">
    <location>
        <begin position="13"/>
        <end position="94"/>
    </location>
</feature>
<proteinExistence type="predicted"/>
<dbReference type="SMART" id="SM00830">
    <property type="entry name" value="CM_2"/>
    <property type="match status" value="1"/>
</dbReference>
<dbReference type="InterPro" id="IPR036263">
    <property type="entry name" value="Chorismate_II_sf"/>
</dbReference>
<dbReference type="SUPFAM" id="SSF48600">
    <property type="entry name" value="Chorismate mutase II"/>
    <property type="match status" value="1"/>
</dbReference>
<protein>
    <recommendedName>
        <fullName evidence="1">Chorismate mutase domain-containing protein</fullName>
    </recommendedName>
</protein>
<dbReference type="GO" id="GO:0046417">
    <property type="term" value="P:chorismate metabolic process"/>
    <property type="evidence" value="ECO:0007669"/>
    <property type="project" value="InterPro"/>
</dbReference>
<evidence type="ECO:0000259" key="1">
    <source>
        <dbReference type="PROSITE" id="PS51168"/>
    </source>
</evidence>
<reference evidence="2 3" key="1">
    <citation type="submission" date="2017-02" db="EMBL/GenBank/DDBJ databases">
        <title>Characterization and complete genome sequence of Yersinia bacteriophage, fHe-Yen9-01.</title>
        <authorList>
            <person name="Jun J.W."/>
            <person name="Wicklund A."/>
            <person name="Skurnik M."/>
        </authorList>
    </citation>
    <scope>NUCLEOTIDE SEQUENCE [LARGE SCALE GENOMIC DNA]</scope>
</reference>
<evidence type="ECO:0000313" key="2">
    <source>
        <dbReference type="EMBL" id="ARB05823.1"/>
    </source>
</evidence>
<dbReference type="InterPro" id="IPR036979">
    <property type="entry name" value="CM_dom_sf"/>
</dbReference>
<dbReference type="EMBL" id="KY593455">
    <property type="protein sequence ID" value="ARB05823.1"/>
    <property type="molecule type" value="Genomic_DNA"/>
</dbReference>
<organism evidence="2 3">
    <name type="scientific">Yersinia phage fHe-Yen9-01</name>
    <dbReference type="NCBI Taxonomy" id="1965363"/>
    <lineage>
        <taxon>Viruses</taxon>
        <taxon>Duplodnaviria</taxon>
        <taxon>Heunggongvirae</taxon>
        <taxon>Uroviricota</taxon>
        <taxon>Caudoviricetes</taxon>
        <taxon>Pantevenvirales</taxon>
        <taxon>Straboviridae</taxon>
        <taxon>Tevenvirinae</taxon>
        <taxon>Tegunavirus</taxon>
        <taxon>Tegunavirus fheyen901</taxon>
    </lineage>
</organism>